<gene>
    <name evidence="4" type="ORF">AN218_06560</name>
</gene>
<dbReference type="PATRIC" id="fig|518642.10.peg.6878"/>
<dbReference type="PANTHER" id="PTHR42696">
    <property type="entry name" value="ASPARTATE AMMONIA-LYASE"/>
    <property type="match status" value="1"/>
</dbReference>
<dbReference type="Gene3D" id="1.20.200.10">
    <property type="entry name" value="Fumarase/aspartase (Central domain)"/>
    <property type="match status" value="1"/>
</dbReference>
<dbReference type="SUPFAM" id="SSF48557">
    <property type="entry name" value="L-aspartase-like"/>
    <property type="match status" value="1"/>
</dbReference>
<dbReference type="PROSITE" id="PS00163">
    <property type="entry name" value="FUMARATE_LYASES"/>
    <property type="match status" value="1"/>
</dbReference>
<dbReference type="Pfam" id="PF00206">
    <property type="entry name" value="Lyase_1"/>
    <property type="match status" value="1"/>
</dbReference>
<dbReference type="GO" id="GO:0006531">
    <property type="term" value="P:aspartate metabolic process"/>
    <property type="evidence" value="ECO:0007669"/>
    <property type="project" value="TreeGrafter"/>
</dbReference>
<sequence length="420" mass="43352">MYGGQTRRALANFDFRGPRLHDHPDLIRALALVKIAAARANRRLGSLAPEVADAVIAAAREVQQGSHDGQFPLPVLQGGGGTSTNMNVNEVVARRATQLLRGRGSESAVHPNNHVNRGQSTNDVMPTAIALAVHSASTRTVESLDRLADACRAKAGEYPETERLGRTCLQDAVALPVASLHRSHAYGIGQAADELRTTVRALLKVPLGATAVGTGLGAAPGFSAAAVAELAEVSGCPVEAAEDPYWALASLEPFVAVSEAVDRCARSAARIATDLRLLASGPVGGIGEIELPAVQAGSSIMPGKVNPVIPELMMQMSFQIAGEAASARAAAAVGELEVSAMAPVVTLGLLGGLERLDSGARIFADRCIAGLRWNADAVRANLAGSLTQAVVAAGSEGYDAIARRAHTAPHTTYAGADELS</sequence>
<feature type="region of interest" description="Disordered" evidence="2">
    <location>
        <begin position="102"/>
        <end position="121"/>
    </location>
</feature>
<evidence type="ECO:0000256" key="2">
    <source>
        <dbReference type="SAM" id="MobiDB-lite"/>
    </source>
</evidence>
<dbReference type="GO" id="GO:0005829">
    <property type="term" value="C:cytosol"/>
    <property type="evidence" value="ECO:0007669"/>
    <property type="project" value="TreeGrafter"/>
</dbReference>
<keyword evidence="1" id="KW-0456">Lyase</keyword>
<keyword evidence="5" id="KW-1185">Reference proteome</keyword>
<reference evidence="4 5" key="1">
    <citation type="journal article" date="2016" name="Front. Microbiol.">
        <title>Comparative Genomics Analysis of Streptomyces Species Reveals Their Adaptation to the Marine Environment and Their Diversity at the Genomic Level.</title>
        <authorList>
            <person name="Tian X."/>
            <person name="Zhang Z."/>
            <person name="Yang T."/>
            <person name="Chen M."/>
            <person name="Li J."/>
            <person name="Chen F."/>
            <person name="Yang J."/>
            <person name="Li W."/>
            <person name="Zhang B."/>
            <person name="Zhang Z."/>
            <person name="Wu J."/>
            <person name="Zhang C."/>
            <person name="Long L."/>
            <person name="Xiao J."/>
        </authorList>
    </citation>
    <scope>NUCLEOTIDE SEQUENCE [LARGE SCALE GENOMIC DNA]</scope>
    <source>
        <strain evidence="4 5">SCSIO 10429</strain>
    </source>
</reference>
<dbReference type="PRINTS" id="PR00149">
    <property type="entry name" value="FUMRATELYASE"/>
</dbReference>
<protein>
    <recommendedName>
        <fullName evidence="3">Fumarate lyase N-terminal domain-containing protein</fullName>
    </recommendedName>
</protein>
<dbReference type="InterPro" id="IPR051546">
    <property type="entry name" value="Aspartate_Ammonia-Lyase"/>
</dbReference>
<accession>A0A1E7L9H1</accession>
<dbReference type="InterPro" id="IPR024083">
    <property type="entry name" value="Fumarase/histidase_N"/>
</dbReference>
<feature type="domain" description="Fumarate lyase N-terminal" evidence="3">
    <location>
        <begin position="1"/>
        <end position="322"/>
    </location>
</feature>
<evidence type="ECO:0000313" key="4">
    <source>
        <dbReference type="EMBL" id="OEV12892.1"/>
    </source>
</evidence>
<dbReference type="InterPro" id="IPR022761">
    <property type="entry name" value="Fumarate_lyase_N"/>
</dbReference>
<dbReference type="InterPro" id="IPR008948">
    <property type="entry name" value="L-Aspartase-like"/>
</dbReference>
<organism evidence="4 5">
    <name type="scientific">Streptomyces nanshensis</name>
    <dbReference type="NCBI Taxonomy" id="518642"/>
    <lineage>
        <taxon>Bacteria</taxon>
        <taxon>Bacillati</taxon>
        <taxon>Actinomycetota</taxon>
        <taxon>Actinomycetes</taxon>
        <taxon>Kitasatosporales</taxon>
        <taxon>Streptomycetaceae</taxon>
        <taxon>Streptomyces</taxon>
    </lineage>
</organism>
<evidence type="ECO:0000313" key="5">
    <source>
        <dbReference type="Proteomes" id="UP000176005"/>
    </source>
</evidence>
<dbReference type="GO" id="GO:0008797">
    <property type="term" value="F:aspartate ammonia-lyase activity"/>
    <property type="evidence" value="ECO:0007669"/>
    <property type="project" value="TreeGrafter"/>
</dbReference>
<dbReference type="EMBL" id="LJGW01000111">
    <property type="protein sequence ID" value="OEV12892.1"/>
    <property type="molecule type" value="Genomic_DNA"/>
</dbReference>
<dbReference type="InterPro" id="IPR000362">
    <property type="entry name" value="Fumarate_lyase_fam"/>
</dbReference>
<dbReference type="Gene3D" id="1.10.275.10">
    <property type="entry name" value="Fumarase/aspartase (N-terminal domain)"/>
    <property type="match status" value="1"/>
</dbReference>
<dbReference type="PANTHER" id="PTHR42696:SF2">
    <property type="entry name" value="ASPARTATE AMMONIA-LYASE"/>
    <property type="match status" value="1"/>
</dbReference>
<dbReference type="InterPro" id="IPR020557">
    <property type="entry name" value="Fumarate_lyase_CS"/>
</dbReference>
<comment type="caution">
    <text evidence="4">The sequence shown here is derived from an EMBL/GenBank/DDBJ whole genome shotgun (WGS) entry which is preliminary data.</text>
</comment>
<evidence type="ECO:0000256" key="1">
    <source>
        <dbReference type="ARBA" id="ARBA00023239"/>
    </source>
</evidence>
<dbReference type="Proteomes" id="UP000176005">
    <property type="component" value="Unassembled WGS sequence"/>
</dbReference>
<evidence type="ECO:0000259" key="3">
    <source>
        <dbReference type="Pfam" id="PF00206"/>
    </source>
</evidence>
<name>A0A1E7L9H1_9ACTN</name>
<dbReference type="AlphaFoldDB" id="A0A1E7L9H1"/>
<proteinExistence type="predicted"/>